<dbReference type="Proteomes" id="UP001163882">
    <property type="component" value="Chromosome"/>
</dbReference>
<organism evidence="3 4">
    <name type="scientific">Pelagibacterium flavum</name>
    <dbReference type="NCBI Taxonomy" id="2984530"/>
    <lineage>
        <taxon>Bacteria</taxon>
        <taxon>Pseudomonadati</taxon>
        <taxon>Pseudomonadota</taxon>
        <taxon>Alphaproteobacteria</taxon>
        <taxon>Hyphomicrobiales</taxon>
        <taxon>Devosiaceae</taxon>
        <taxon>Pelagibacterium</taxon>
    </lineage>
</organism>
<evidence type="ECO:0000256" key="1">
    <source>
        <dbReference type="SAM" id="Phobius"/>
    </source>
</evidence>
<dbReference type="EMBL" id="CP107716">
    <property type="protein sequence ID" value="UYQ72175.1"/>
    <property type="molecule type" value="Genomic_DNA"/>
</dbReference>
<name>A0ABY6INK7_9HYPH</name>
<evidence type="ECO:0000313" key="3">
    <source>
        <dbReference type="EMBL" id="UYQ72175.1"/>
    </source>
</evidence>
<dbReference type="InterPro" id="IPR018705">
    <property type="entry name" value="DUF2134_membrane"/>
</dbReference>
<dbReference type="RefSeq" id="WP_264225815.1">
    <property type="nucleotide sequence ID" value="NZ_CP107716.1"/>
</dbReference>
<keyword evidence="1" id="KW-0472">Membrane</keyword>
<sequence length="550" mass="55928">MGPVTRFLDDIGANVATLFAAGAPVLLGLAAFAVDEASLNLEKRRLQSAADLAAIHAAASPDDAAERVRLVLADAGYDPLPETIIVQTGHYAPDPSLTPAERFAPDTGPLNAARVTLRREGTVHFASIFGFPPPHIGVVATASATPMAAWSIGSRLASLDGGILNAVLGGLLGTELSLTLLDYNAIANVDIALLDFLDALAGEVDLEVGTYSQLLDTDVSLGAIAAAIASASGENAVLVQLAGLVDETVRVDMARLIVADGLAGLALGTSAAVQASVDALGLLSAAALVADGNRHISLELGAGVPGIVGIDVALVVGEPSVTGWFTLSGEGNYLRTAQTRLRLDISVLGDGGGLGLLDITLPVYAELAPAEAQMTSLACPPGRPDQGTATIAASPGVLRLAVGNTPHAAFLDTQSPLVIAKTPIVSLLGGIARINARADIAMSQTSPIPLYFTALDAANGTIRTATTQTPVSSLTSALLDDLDLDLEILSINLLGALLSGALGTVQALLDPVPLVLDEVLMVLFDALGIGLGQVDVAVHVFDCRNAALVQ</sequence>
<evidence type="ECO:0000259" key="2">
    <source>
        <dbReference type="Pfam" id="PF09977"/>
    </source>
</evidence>
<feature type="transmembrane region" description="Helical" evidence="1">
    <location>
        <begin position="12"/>
        <end position="34"/>
    </location>
</feature>
<dbReference type="Pfam" id="PF09977">
    <property type="entry name" value="Tad_C"/>
    <property type="match status" value="1"/>
</dbReference>
<keyword evidence="1" id="KW-1133">Transmembrane helix</keyword>
<gene>
    <name evidence="3" type="ORF">OF122_19425</name>
</gene>
<accession>A0ABY6INK7</accession>
<keyword evidence="1" id="KW-0812">Transmembrane</keyword>
<keyword evidence="4" id="KW-1185">Reference proteome</keyword>
<evidence type="ECO:0000313" key="4">
    <source>
        <dbReference type="Proteomes" id="UP001163882"/>
    </source>
</evidence>
<proteinExistence type="predicted"/>
<protein>
    <submittedName>
        <fullName evidence="3">Pilus assembly protein TadG-related protein</fullName>
    </submittedName>
</protein>
<reference evidence="3" key="1">
    <citation type="submission" date="2022-10" db="EMBL/GenBank/DDBJ databases">
        <title>YIM 151497 complete genome.</title>
        <authorList>
            <person name="Chen X."/>
        </authorList>
    </citation>
    <scope>NUCLEOTIDE SEQUENCE</scope>
    <source>
        <strain evidence="3">YIM 151497</strain>
    </source>
</reference>
<feature type="domain" description="DUF2134" evidence="2">
    <location>
        <begin position="48"/>
        <end position="142"/>
    </location>
</feature>